<evidence type="ECO:0008006" key="3">
    <source>
        <dbReference type="Google" id="ProtNLM"/>
    </source>
</evidence>
<accession>A0ABW8CNG2</accession>
<protein>
    <recommendedName>
        <fullName evidence="3">AG1 protein</fullName>
    </recommendedName>
</protein>
<organism evidence="1 2">
    <name type="scientific">Streptomyces bikiniensis</name>
    <dbReference type="NCBI Taxonomy" id="1896"/>
    <lineage>
        <taxon>Bacteria</taxon>
        <taxon>Bacillati</taxon>
        <taxon>Actinomycetota</taxon>
        <taxon>Actinomycetes</taxon>
        <taxon>Kitasatosporales</taxon>
        <taxon>Streptomycetaceae</taxon>
        <taxon>Streptomyces</taxon>
    </lineage>
</organism>
<gene>
    <name evidence="1" type="ORF">ACIGW0_01130</name>
</gene>
<comment type="caution">
    <text evidence="1">The sequence shown here is derived from an EMBL/GenBank/DDBJ whole genome shotgun (WGS) entry which is preliminary data.</text>
</comment>
<dbReference type="RefSeq" id="WP_399609616.1">
    <property type="nucleotide sequence ID" value="NZ_JBITYT010000001.1"/>
</dbReference>
<dbReference type="Proteomes" id="UP001614391">
    <property type="component" value="Unassembled WGS sequence"/>
</dbReference>
<name>A0ABW8CNG2_STRBI</name>
<proteinExistence type="predicted"/>
<keyword evidence="2" id="KW-1185">Reference proteome</keyword>
<reference evidence="1 2" key="1">
    <citation type="submission" date="2024-10" db="EMBL/GenBank/DDBJ databases">
        <title>The Natural Products Discovery Center: Release of the First 8490 Sequenced Strains for Exploring Actinobacteria Biosynthetic Diversity.</title>
        <authorList>
            <person name="Kalkreuter E."/>
            <person name="Kautsar S.A."/>
            <person name="Yang D."/>
            <person name="Bader C.D."/>
            <person name="Teijaro C.N."/>
            <person name="Fluegel L."/>
            <person name="Davis C.M."/>
            <person name="Simpson J.R."/>
            <person name="Lauterbach L."/>
            <person name="Steele A.D."/>
            <person name="Gui C."/>
            <person name="Meng S."/>
            <person name="Li G."/>
            <person name="Viehrig K."/>
            <person name="Ye F."/>
            <person name="Su P."/>
            <person name="Kiefer A.F."/>
            <person name="Nichols A."/>
            <person name="Cepeda A.J."/>
            <person name="Yan W."/>
            <person name="Fan B."/>
            <person name="Jiang Y."/>
            <person name="Adhikari A."/>
            <person name="Zheng C.-J."/>
            <person name="Schuster L."/>
            <person name="Cowan T.M."/>
            <person name="Smanski M.J."/>
            <person name="Chevrette M.G."/>
            <person name="De Carvalho L.P.S."/>
            <person name="Shen B."/>
        </authorList>
    </citation>
    <scope>NUCLEOTIDE SEQUENCE [LARGE SCALE GENOMIC DNA]</scope>
    <source>
        <strain evidence="1 2">NPDC053346</strain>
    </source>
</reference>
<sequence>MSWGEWEKLKNDAVERQSSSMRLNGLDGNGAAGTGSGDLVVNRDDLGAIGHEAYLLYGRLSRDGDHARPSTFDASIALTNGNFTSGSELLKVHDRWNSQLRTLLDACARISNHLDYTRSTHAKDDADIGGQLLSTSKIDEYFK</sequence>
<evidence type="ECO:0000313" key="2">
    <source>
        <dbReference type="Proteomes" id="UP001614391"/>
    </source>
</evidence>
<dbReference type="EMBL" id="JBITYT010000001">
    <property type="protein sequence ID" value="MFI9118005.1"/>
    <property type="molecule type" value="Genomic_DNA"/>
</dbReference>
<evidence type="ECO:0000313" key="1">
    <source>
        <dbReference type="EMBL" id="MFI9118005.1"/>
    </source>
</evidence>